<dbReference type="RefSeq" id="WP_172243203.1">
    <property type="nucleotide sequence ID" value="NZ_JABFDP010000048.1"/>
</dbReference>
<dbReference type="Proteomes" id="UP001314635">
    <property type="component" value="Unassembled WGS sequence"/>
</dbReference>
<evidence type="ECO:0000256" key="3">
    <source>
        <dbReference type="ARBA" id="ARBA00023163"/>
    </source>
</evidence>
<dbReference type="EMBL" id="JAFCLK010000059">
    <property type="protein sequence ID" value="MBR1141227.1"/>
    <property type="molecule type" value="Genomic_DNA"/>
</dbReference>
<proteinExistence type="predicted"/>
<evidence type="ECO:0000313" key="5">
    <source>
        <dbReference type="EMBL" id="MBR1141227.1"/>
    </source>
</evidence>
<keyword evidence="3" id="KW-0804">Transcription</keyword>
<keyword evidence="2" id="KW-0238">DNA-binding</keyword>
<dbReference type="PANTHER" id="PTHR44688:SF16">
    <property type="entry name" value="DNA-BINDING TRANSCRIPTIONAL ACTIVATOR DEVR_DOSR"/>
    <property type="match status" value="1"/>
</dbReference>
<name>A0ABS5GIQ5_9BRAD</name>
<dbReference type="InterPro" id="IPR016032">
    <property type="entry name" value="Sig_transdc_resp-reg_C-effctor"/>
</dbReference>
<keyword evidence="6" id="KW-1185">Reference proteome</keyword>
<dbReference type="InterPro" id="IPR036388">
    <property type="entry name" value="WH-like_DNA-bd_sf"/>
</dbReference>
<accession>A0ABS5GIQ5</accession>
<keyword evidence="1" id="KW-0805">Transcription regulation</keyword>
<protein>
    <submittedName>
        <fullName evidence="5">Helix-turn-helix transcriptional regulator</fullName>
    </submittedName>
</protein>
<dbReference type="PANTHER" id="PTHR44688">
    <property type="entry name" value="DNA-BINDING TRANSCRIPTIONAL ACTIVATOR DEVR_DOSR"/>
    <property type="match status" value="1"/>
</dbReference>
<evidence type="ECO:0000256" key="2">
    <source>
        <dbReference type="ARBA" id="ARBA00023125"/>
    </source>
</evidence>
<evidence type="ECO:0000256" key="1">
    <source>
        <dbReference type="ARBA" id="ARBA00023015"/>
    </source>
</evidence>
<feature type="domain" description="HTH luxR-type" evidence="4">
    <location>
        <begin position="311"/>
        <end position="368"/>
    </location>
</feature>
<gene>
    <name evidence="5" type="ORF">JQ619_36325</name>
</gene>
<dbReference type="Gene3D" id="1.10.10.10">
    <property type="entry name" value="Winged helix-like DNA-binding domain superfamily/Winged helix DNA-binding domain"/>
    <property type="match status" value="1"/>
</dbReference>
<reference evidence="6" key="1">
    <citation type="journal article" date="2021" name="ISME J.">
        <title>Evolutionary origin and ecological implication of a unique nif island in free-living Bradyrhizobium lineages.</title>
        <authorList>
            <person name="Tao J."/>
        </authorList>
    </citation>
    <scope>NUCLEOTIDE SEQUENCE [LARGE SCALE GENOMIC DNA]</scope>
    <source>
        <strain evidence="6">SZCCT0094</strain>
    </source>
</reference>
<evidence type="ECO:0000259" key="4">
    <source>
        <dbReference type="SMART" id="SM00421"/>
    </source>
</evidence>
<sequence>MADADDVLDLVGDIYDAALDPLRWPEVVGRAGQFVGGQVASIFSKSPIAGGGDVLCQSGIDPHYCQLYFDKYVKLDPATTGQYFAEIGQPIAVSDLMPQDELRQTRFYREWAAPQGMVDFISAVIDKSATTAALFGVFRYESDGLADNAARMRMQQIAPHIRRAVMIGRLIDLKSAQASAFAEALERMTCGIGLVDRLGRLVHANAAGQQLLDAGDPLFVRDGRLAARDGRTDHMLQDFIVRSGGGDAALGTGGTAMLMTSQNGQHHVAHVLPLTSRDRQAVGRAYAASAAIFMRRTMIEPPQSPELIATAYRLTPTELRVLLGIVEIGGVPEVACLLGVAETTIKTHLRRVFLKTGAVRQADLVRLVAGFMSPLAS</sequence>
<organism evidence="5 6">
    <name type="scientific">Bradyrhizobium denitrificans</name>
    <dbReference type="NCBI Taxonomy" id="2734912"/>
    <lineage>
        <taxon>Bacteria</taxon>
        <taxon>Pseudomonadati</taxon>
        <taxon>Pseudomonadota</taxon>
        <taxon>Alphaproteobacteria</taxon>
        <taxon>Hyphomicrobiales</taxon>
        <taxon>Nitrobacteraceae</taxon>
        <taxon>Bradyrhizobium</taxon>
    </lineage>
</organism>
<dbReference type="SMART" id="SM00421">
    <property type="entry name" value="HTH_LUXR"/>
    <property type="match status" value="1"/>
</dbReference>
<evidence type="ECO:0000313" key="6">
    <source>
        <dbReference type="Proteomes" id="UP001314635"/>
    </source>
</evidence>
<dbReference type="InterPro" id="IPR000792">
    <property type="entry name" value="Tscrpt_reg_LuxR_C"/>
</dbReference>
<comment type="caution">
    <text evidence="5">The sequence shown here is derived from an EMBL/GenBank/DDBJ whole genome shotgun (WGS) entry which is preliminary data.</text>
</comment>
<dbReference type="SUPFAM" id="SSF46894">
    <property type="entry name" value="C-terminal effector domain of the bipartite response regulators"/>
    <property type="match status" value="1"/>
</dbReference>